<evidence type="ECO:0000313" key="1">
    <source>
        <dbReference type="EMBL" id="MBF5058476.1"/>
    </source>
</evidence>
<evidence type="ECO:0000313" key="2">
    <source>
        <dbReference type="Proteomes" id="UP000662703"/>
    </source>
</evidence>
<proteinExistence type="predicted"/>
<accession>A0ABS0AYC5</accession>
<keyword evidence="2" id="KW-1185">Reference proteome</keyword>
<name>A0ABS0AYC5_9GAMM</name>
<comment type="caution">
    <text evidence="1">The sequence shown here is derived from an EMBL/GenBank/DDBJ whole genome shotgun (WGS) entry which is preliminary data.</text>
</comment>
<dbReference type="Proteomes" id="UP000662703">
    <property type="component" value="Unassembled WGS sequence"/>
</dbReference>
<gene>
    <name evidence="1" type="ORF">Y5W_03770</name>
</gene>
<reference evidence="1 2" key="1">
    <citation type="submission" date="2012-09" db="EMBL/GenBank/DDBJ databases">
        <title>Genome Sequence of alkane-degrading Bacterium Alcanivorax sp. 521-1.</title>
        <authorList>
            <person name="Lai Q."/>
            <person name="Shao Z."/>
        </authorList>
    </citation>
    <scope>NUCLEOTIDE SEQUENCE [LARGE SCALE GENOMIC DNA]</scope>
    <source>
        <strain evidence="1 2">521-1</strain>
    </source>
</reference>
<protein>
    <submittedName>
        <fullName evidence="1">Uncharacterized protein</fullName>
    </submittedName>
</protein>
<sequence>MKVTGGDVSGSFLCSALTLSGFPWYSADPANHSHPDQCAFTDDCDNFLPYDPSTSNYVGHFGEVTVSSVLGTHVDAEHLHNVIFTANNQGATPTANFDFTNKMFTDCSGTGDCSIDGILYLDNAEELNIY</sequence>
<organism evidence="1 2">
    <name type="scientific">Alloalcanivorax profundimaris</name>
    <dbReference type="NCBI Taxonomy" id="2735259"/>
    <lineage>
        <taxon>Bacteria</taxon>
        <taxon>Pseudomonadati</taxon>
        <taxon>Pseudomonadota</taxon>
        <taxon>Gammaproteobacteria</taxon>
        <taxon>Oceanospirillales</taxon>
        <taxon>Alcanivoracaceae</taxon>
        <taxon>Alloalcanivorax</taxon>
    </lineage>
</organism>
<dbReference type="EMBL" id="ARXX01000115">
    <property type="protein sequence ID" value="MBF5058476.1"/>
    <property type="molecule type" value="Genomic_DNA"/>
</dbReference>